<protein>
    <recommendedName>
        <fullName evidence="3">Serum response factor-binding protein 1</fullName>
    </recommendedName>
</protein>
<evidence type="ECO:0000313" key="1">
    <source>
        <dbReference type="EMBL" id="CAD1473315.1"/>
    </source>
</evidence>
<organism evidence="1 2">
    <name type="scientific">Heterotrigona itama</name>
    <dbReference type="NCBI Taxonomy" id="395501"/>
    <lineage>
        <taxon>Eukaryota</taxon>
        <taxon>Metazoa</taxon>
        <taxon>Ecdysozoa</taxon>
        <taxon>Arthropoda</taxon>
        <taxon>Hexapoda</taxon>
        <taxon>Insecta</taxon>
        <taxon>Pterygota</taxon>
        <taxon>Neoptera</taxon>
        <taxon>Endopterygota</taxon>
        <taxon>Hymenoptera</taxon>
        <taxon>Apocrita</taxon>
        <taxon>Aculeata</taxon>
        <taxon>Apoidea</taxon>
        <taxon>Anthophila</taxon>
        <taxon>Apidae</taxon>
        <taxon>Heterotrigona</taxon>
    </lineage>
</organism>
<proteinExistence type="predicted"/>
<comment type="caution">
    <text evidence="1">The sequence shown here is derived from an EMBL/GenBank/DDBJ whole genome shotgun (WGS) entry which is preliminary data.</text>
</comment>
<accession>A0A6V7H6K6</accession>
<feature type="non-terminal residue" evidence="1">
    <location>
        <position position="1"/>
    </location>
</feature>
<reference evidence="1" key="1">
    <citation type="submission" date="2020-07" db="EMBL/GenBank/DDBJ databases">
        <authorList>
            <person name="Nazaruddin N."/>
        </authorList>
    </citation>
    <scope>NUCLEOTIDE SEQUENCE</scope>
</reference>
<dbReference type="EMBL" id="CAJDYZ010006380">
    <property type="protein sequence ID" value="CAD1473315.1"/>
    <property type="molecule type" value="Genomic_DNA"/>
</dbReference>
<keyword evidence="2" id="KW-1185">Reference proteome</keyword>
<dbReference type="InterPro" id="IPR037393">
    <property type="entry name" value="Bud22/SRFB1"/>
</dbReference>
<dbReference type="AlphaFoldDB" id="A0A6V7H6K6"/>
<dbReference type="PANTHER" id="PTHR23325:SF1">
    <property type="entry name" value="SERUM RESPONSE FACTOR-BINDING PROTEIN 1"/>
    <property type="match status" value="1"/>
</dbReference>
<name>A0A6V7H6K6_9HYME</name>
<dbReference type="GO" id="GO:0005634">
    <property type="term" value="C:nucleus"/>
    <property type="evidence" value="ECO:0007669"/>
    <property type="project" value="TreeGrafter"/>
</dbReference>
<dbReference type="OrthoDB" id="3364872at2759"/>
<evidence type="ECO:0000313" key="2">
    <source>
        <dbReference type="Proteomes" id="UP000752696"/>
    </source>
</evidence>
<sequence>IVLLRQFVRQARICMINKLIREAKRLRASNGNEKLLERNKSKADKLLREVFALKRIKDDEISKFGITKFKHLQDILQKPQVDDKIRAMAKVVRYKSLSLKIMEFQEKFPDCDKHISWRKTKNSTKKKGDCITDFQVKRSKRLRNDINNSVEKVHGENAKIINDDATPAGHVACQKEKNVGSKCEKLLKETKFNTKAKDDEGNSMKILDIQDVKTDSKNDQSSKIITKVISKEATVKRFTEVLQETDKEQNDIYKASVNNEQQSCDETTKSSGNRNDFFLRTNEVTLRSSDTLFSKEKNIGSQCNINHNVFKSRQIKKKKDKLCNERIYKEKRNNRKGEMNFANVFYDGNDRRETWKENRKGTRVEKKEKINSTSSAEYENLHPSWVARKKQQDIMKQGFQGKKIKFDEN</sequence>
<dbReference type="GO" id="GO:0030686">
    <property type="term" value="C:90S preribosome"/>
    <property type="evidence" value="ECO:0007669"/>
    <property type="project" value="TreeGrafter"/>
</dbReference>
<gene>
    <name evidence="1" type="ORF">MHI_LOCUS370691</name>
</gene>
<evidence type="ECO:0008006" key="3">
    <source>
        <dbReference type="Google" id="ProtNLM"/>
    </source>
</evidence>
<dbReference type="PANTHER" id="PTHR23325">
    <property type="entry name" value="SERUM RESPONSE FACTOR-BINDING"/>
    <property type="match status" value="1"/>
</dbReference>
<dbReference type="GO" id="GO:0030490">
    <property type="term" value="P:maturation of SSU-rRNA"/>
    <property type="evidence" value="ECO:0007669"/>
    <property type="project" value="TreeGrafter"/>
</dbReference>
<dbReference type="Proteomes" id="UP000752696">
    <property type="component" value="Unassembled WGS sequence"/>
</dbReference>